<dbReference type="Gene3D" id="1.25.40.80">
    <property type="match status" value="1"/>
</dbReference>
<dbReference type="EMBL" id="FOYI01000003">
    <property type="protein sequence ID" value="SFR05104.1"/>
    <property type="molecule type" value="Genomic_DNA"/>
</dbReference>
<comment type="cofactor">
    <cofactor evidence="1">
        <name>(6R)-5,10-methylene-5,6,7,8-tetrahydrofolate</name>
        <dbReference type="ChEBI" id="CHEBI:15636"/>
    </cofactor>
</comment>
<dbReference type="Proteomes" id="UP000199302">
    <property type="component" value="Unassembled WGS sequence"/>
</dbReference>
<dbReference type="Gene3D" id="3.40.50.620">
    <property type="entry name" value="HUPs"/>
    <property type="match status" value="1"/>
</dbReference>
<keyword evidence="6" id="KW-0157">Chromophore</keyword>
<dbReference type="GO" id="GO:0003904">
    <property type="term" value="F:deoxyribodipyrimidine photo-lyase activity"/>
    <property type="evidence" value="ECO:0007669"/>
    <property type="project" value="TreeGrafter"/>
</dbReference>
<comment type="similarity">
    <text evidence="6">Belongs to the DNA photolyase family.</text>
</comment>
<evidence type="ECO:0000256" key="2">
    <source>
        <dbReference type="ARBA" id="ARBA00022630"/>
    </source>
</evidence>
<keyword evidence="9" id="KW-1185">Reference proteome</keyword>
<keyword evidence="2 4" id="KW-0285">Flavoprotein</keyword>
<dbReference type="Pfam" id="PF03441">
    <property type="entry name" value="FAD_binding_7"/>
    <property type="match status" value="1"/>
</dbReference>
<dbReference type="STRING" id="871652.SAMN04515673_103303"/>
<organism evidence="8 9">
    <name type="scientific">Poseidonocella sedimentorum</name>
    <dbReference type="NCBI Taxonomy" id="871652"/>
    <lineage>
        <taxon>Bacteria</taxon>
        <taxon>Pseudomonadati</taxon>
        <taxon>Pseudomonadota</taxon>
        <taxon>Alphaproteobacteria</taxon>
        <taxon>Rhodobacterales</taxon>
        <taxon>Roseobacteraceae</taxon>
        <taxon>Poseidonocella</taxon>
    </lineage>
</organism>
<comment type="cofactor">
    <cofactor evidence="4">
        <name>FAD</name>
        <dbReference type="ChEBI" id="CHEBI:57692"/>
    </cofactor>
    <text evidence="4">Binds 1 FAD per subunit.</text>
</comment>
<dbReference type="InterPro" id="IPR036155">
    <property type="entry name" value="Crypto/Photolyase_N_sf"/>
</dbReference>
<dbReference type="PANTHER" id="PTHR11455">
    <property type="entry name" value="CRYPTOCHROME"/>
    <property type="match status" value="1"/>
</dbReference>
<dbReference type="PROSITE" id="PS51645">
    <property type="entry name" value="PHR_CRY_ALPHA_BETA"/>
    <property type="match status" value="1"/>
</dbReference>
<evidence type="ECO:0000256" key="4">
    <source>
        <dbReference type="PIRSR" id="PIRSR602081-1"/>
    </source>
</evidence>
<feature type="site" description="Electron transfer via tryptophanyl radical" evidence="5">
    <location>
        <position position="304"/>
    </location>
</feature>
<evidence type="ECO:0000256" key="1">
    <source>
        <dbReference type="ARBA" id="ARBA00001932"/>
    </source>
</evidence>
<dbReference type="PANTHER" id="PTHR11455:SF9">
    <property type="entry name" value="CRYPTOCHROME CIRCADIAN CLOCK 5 ISOFORM X1"/>
    <property type="match status" value="1"/>
</dbReference>
<protein>
    <submittedName>
        <fullName evidence="8">Deoxyribodipyrimidine photo-lyase</fullName>
    </submittedName>
</protein>
<evidence type="ECO:0000313" key="8">
    <source>
        <dbReference type="EMBL" id="SFR05104.1"/>
    </source>
</evidence>
<dbReference type="RefSeq" id="WP_092078356.1">
    <property type="nucleotide sequence ID" value="NZ_FOYI01000003.1"/>
</dbReference>
<keyword evidence="3 4" id="KW-0274">FAD</keyword>
<proteinExistence type="inferred from homology"/>
<dbReference type="PRINTS" id="PR00147">
    <property type="entry name" value="DNAPHOTLYASE"/>
</dbReference>
<reference evidence="8 9" key="1">
    <citation type="submission" date="2016-10" db="EMBL/GenBank/DDBJ databases">
        <authorList>
            <person name="de Groot N.N."/>
        </authorList>
    </citation>
    <scope>NUCLEOTIDE SEQUENCE [LARGE SCALE GENOMIC DNA]</scope>
    <source>
        <strain evidence="9">KMM 9023,NRIC 0796,JCM 17311,KCTC 23692</strain>
    </source>
</reference>
<feature type="binding site" evidence="4">
    <location>
        <begin position="372"/>
        <end position="374"/>
    </location>
    <ligand>
        <name>FAD</name>
        <dbReference type="ChEBI" id="CHEBI:57692"/>
    </ligand>
</feature>
<feature type="domain" description="Photolyase/cryptochrome alpha/beta" evidence="7">
    <location>
        <begin position="4"/>
        <end position="130"/>
    </location>
</feature>
<feature type="binding site" evidence="4">
    <location>
        <position position="223"/>
    </location>
    <ligand>
        <name>FAD</name>
        <dbReference type="ChEBI" id="CHEBI:57692"/>
    </ligand>
</feature>
<dbReference type="Pfam" id="PF00875">
    <property type="entry name" value="DNA_photolyase"/>
    <property type="match status" value="1"/>
</dbReference>
<dbReference type="GO" id="GO:0009416">
    <property type="term" value="P:response to light stimulus"/>
    <property type="evidence" value="ECO:0007669"/>
    <property type="project" value="TreeGrafter"/>
</dbReference>
<accession>A0A1I6DI39</accession>
<dbReference type="InterPro" id="IPR005101">
    <property type="entry name" value="Cryptochr/Photolyase_FAD-bd"/>
</dbReference>
<evidence type="ECO:0000256" key="6">
    <source>
        <dbReference type="RuleBase" id="RU004182"/>
    </source>
</evidence>
<feature type="site" description="Electron transfer via tryptophanyl radical" evidence="5">
    <location>
        <position position="382"/>
    </location>
</feature>
<dbReference type="InterPro" id="IPR014729">
    <property type="entry name" value="Rossmann-like_a/b/a_fold"/>
</dbReference>
<feature type="binding site" evidence="4">
    <location>
        <position position="270"/>
    </location>
    <ligand>
        <name>FAD</name>
        <dbReference type="ChEBI" id="CHEBI:57692"/>
    </ligand>
</feature>
<dbReference type="GO" id="GO:0003677">
    <property type="term" value="F:DNA binding"/>
    <property type="evidence" value="ECO:0007669"/>
    <property type="project" value="TreeGrafter"/>
</dbReference>
<evidence type="ECO:0000256" key="5">
    <source>
        <dbReference type="PIRSR" id="PIRSR602081-2"/>
    </source>
</evidence>
<evidence type="ECO:0000256" key="3">
    <source>
        <dbReference type="ARBA" id="ARBA00022827"/>
    </source>
</evidence>
<dbReference type="SUPFAM" id="SSF48173">
    <property type="entry name" value="Cryptochrome/photolyase FAD-binding domain"/>
    <property type="match status" value="1"/>
</dbReference>
<keyword evidence="8" id="KW-0456">Lyase</keyword>
<dbReference type="GO" id="GO:0071949">
    <property type="term" value="F:FAD binding"/>
    <property type="evidence" value="ECO:0007669"/>
    <property type="project" value="TreeGrafter"/>
</dbReference>
<dbReference type="Gene3D" id="1.10.579.10">
    <property type="entry name" value="DNA Cyclobutane Dipyrimidine Photolyase, subunit A, domain 3"/>
    <property type="match status" value="1"/>
</dbReference>
<dbReference type="InterPro" id="IPR006050">
    <property type="entry name" value="DNA_photolyase_N"/>
</dbReference>
<dbReference type="InterPro" id="IPR036134">
    <property type="entry name" value="Crypto/Photolyase_FAD-like_sf"/>
</dbReference>
<feature type="binding site" evidence="4">
    <location>
        <begin position="235"/>
        <end position="239"/>
    </location>
    <ligand>
        <name>FAD</name>
        <dbReference type="ChEBI" id="CHEBI:57692"/>
    </ligand>
</feature>
<sequence length="472" mass="53263">MTDTPVLLWFRRDLRLSDHRALCAACETGHPIIPVFIHDGAVDALGAAATFRLGLGLADFANTLEARGSRLILRRGPAIGVLDEIIEETGAGAVFWSRLYDPRAQERDAEIKSALNGRGLEARSFPGHLLFEPWTVETGGGAPYRVYSPYWRNVRSRDPGEPLPAPKSLPAPAAWPRSDALGDWDMGAALRRGAEVLRPYIAPGEAAAQARLATFTEERIERYKADRNLPARAATSDLSEYLTLGEISPRQLWAAGLAAQERGAAGAEHFLKEVTWRDFAWHLGYHWPRLFTDNWREEWDDFPWDEDESRPEVIAWKQGRTGVLFVDAAMRELYVTGRMHNRARMIVASYLTKHLLAHWRIGQRWFEDCLIDWDPASNAMGWQWVAGSGPDAAPYFRIFNPETQREKFDPDEAYCRRWLAEPFEDPSAESLSYFDAAPRAWGLSPKAPYPAPVVGLKEGRERALAAYHRARD</sequence>
<feature type="site" description="Electron transfer via tryptophanyl radical" evidence="5">
    <location>
        <position position="359"/>
    </location>
</feature>
<gene>
    <name evidence="8" type="ORF">SAMN04515673_103303</name>
</gene>
<name>A0A1I6DI39_9RHOB</name>
<dbReference type="SUPFAM" id="SSF52425">
    <property type="entry name" value="Cryptochrome/photolyase, N-terminal domain"/>
    <property type="match status" value="1"/>
</dbReference>
<dbReference type="InterPro" id="IPR002081">
    <property type="entry name" value="Cryptochrome/DNA_photolyase_1"/>
</dbReference>
<evidence type="ECO:0000313" key="9">
    <source>
        <dbReference type="Proteomes" id="UP000199302"/>
    </source>
</evidence>
<evidence type="ECO:0000259" key="7">
    <source>
        <dbReference type="PROSITE" id="PS51645"/>
    </source>
</evidence>
<dbReference type="OrthoDB" id="9772484at2"/>
<dbReference type="AlphaFoldDB" id="A0A1I6DI39"/>